<reference evidence="2 3" key="1">
    <citation type="submission" date="2023-11" db="EMBL/GenBank/DDBJ databases">
        <title>An acidophilic fungus is an integral part of prey digestion in a carnivorous sundew plant.</title>
        <authorList>
            <person name="Tsai I.J."/>
        </authorList>
    </citation>
    <scope>NUCLEOTIDE SEQUENCE [LARGE SCALE GENOMIC DNA]</scope>
    <source>
        <strain evidence="2">169a</strain>
    </source>
</reference>
<dbReference type="Proteomes" id="UP001303373">
    <property type="component" value="Chromosome 9"/>
</dbReference>
<dbReference type="EMBL" id="CP138588">
    <property type="protein sequence ID" value="WPH03135.1"/>
    <property type="molecule type" value="Genomic_DNA"/>
</dbReference>
<evidence type="ECO:0000313" key="2">
    <source>
        <dbReference type="EMBL" id="WPH03135.1"/>
    </source>
</evidence>
<proteinExistence type="predicted"/>
<sequence>MHFSFSNTRRKSADSSLSSRSSCSSLDQAILGMTVPIGPREDDYNMSEKERQARIISKCKRASKEPWKSAKPLPERD</sequence>
<feature type="region of interest" description="Disordered" evidence="1">
    <location>
        <begin position="1"/>
        <end position="77"/>
    </location>
</feature>
<evidence type="ECO:0000256" key="1">
    <source>
        <dbReference type="SAM" id="MobiDB-lite"/>
    </source>
</evidence>
<keyword evidence="3" id="KW-1185">Reference proteome</keyword>
<protein>
    <submittedName>
        <fullName evidence="2">Uncharacterized protein</fullName>
    </submittedName>
</protein>
<feature type="compositionally biased region" description="Basic and acidic residues" evidence="1">
    <location>
        <begin position="39"/>
        <end position="53"/>
    </location>
</feature>
<dbReference type="AlphaFoldDB" id="A0AAQ3RBX8"/>
<organism evidence="2 3">
    <name type="scientific">Acrodontium crateriforme</name>
    <dbReference type="NCBI Taxonomy" id="150365"/>
    <lineage>
        <taxon>Eukaryota</taxon>
        <taxon>Fungi</taxon>
        <taxon>Dikarya</taxon>
        <taxon>Ascomycota</taxon>
        <taxon>Pezizomycotina</taxon>
        <taxon>Dothideomycetes</taxon>
        <taxon>Dothideomycetidae</taxon>
        <taxon>Mycosphaerellales</taxon>
        <taxon>Teratosphaeriaceae</taxon>
        <taxon>Acrodontium</taxon>
    </lineage>
</organism>
<evidence type="ECO:0000313" key="3">
    <source>
        <dbReference type="Proteomes" id="UP001303373"/>
    </source>
</evidence>
<feature type="compositionally biased region" description="Low complexity" evidence="1">
    <location>
        <begin position="14"/>
        <end position="25"/>
    </location>
</feature>
<feature type="compositionally biased region" description="Basic and acidic residues" evidence="1">
    <location>
        <begin position="62"/>
        <end position="77"/>
    </location>
</feature>
<accession>A0AAQ3RBX8</accession>
<name>A0AAQ3RBX8_9PEZI</name>
<gene>
    <name evidence="2" type="ORF">R9X50_00601000</name>
</gene>